<dbReference type="PANTHER" id="PTHR12080">
    <property type="entry name" value="SIGNALING LYMPHOCYTIC ACTIVATION MOLECULE"/>
    <property type="match status" value="1"/>
</dbReference>
<dbReference type="Gene3D" id="2.60.40.10">
    <property type="entry name" value="Immunoglobulins"/>
    <property type="match status" value="2"/>
</dbReference>
<dbReference type="InterPro" id="IPR015631">
    <property type="entry name" value="CD2/SLAM_rcpt"/>
</dbReference>
<keyword evidence="2 6" id="KW-0732">Signal</keyword>
<feature type="domain" description="Ig-like" evidence="7">
    <location>
        <begin position="125"/>
        <end position="199"/>
    </location>
</feature>
<dbReference type="PANTHER" id="PTHR12080:SF125">
    <property type="entry name" value="CD48 ANTIGEN-LIKE"/>
    <property type="match status" value="1"/>
</dbReference>
<name>A0A3P9B2A1_9CICH</name>
<feature type="transmembrane region" description="Helical" evidence="5">
    <location>
        <begin position="243"/>
        <end position="265"/>
    </location>
</feature>
<accession>A0A3P9B2A1</accession>
<evidence type="ECO:0000313" key="8">
    <source>
        <dbReference type="Ensembl" id="ENSMZEP00005004036.1"/>
    </source>
</evidence>
<dbReference type="Proteomes" id="UP000265160">
    <property type="component" value="LG13"/>
</dbReference>
<reference evidence="8" key="2">
    <citation type="submission" date="2025-08" db="UniProtKB">
        <authorList>
            <consortium name="Ensembl"/>
        </authorList>
    </citation>
    <scope>IDENTIFICATION</scope>
</reference>
<feature type="signal peptide" evidence="6">
    <location>
        <begin position="1"/>
        <end position="23"/>
    </location>
</feature>
<evidence type="ECO:0000256" key="6">
    <source>
        <dbReference type="SAM" id="SignalP"/>
    </source>
</evidence>
<dbReference type="InterPro" id="IPR013783">
    <property type="entry name" value="Ig-like_fold"/>
</dbReference>
<evidence type="ECO:0000256" key="4">
    <source>
        <dbReference type="ARBA" id="ARBA00023180"/>
    </source>
</evidence>
<keyword evidence="5" id="KW-1133">Transmembrane helix</keyword>
<keyword evidence="3 5" id="KW-0472">Membrane</keyword>
<dbReference type="Ensembl" id="ENSMZET00005004198.1">
    <property type="protein sequence ID" value="ENSMZEP00005004036.1"/>
    <property type="gene ID" value="ENSMZEG00005003113.1"/>
</dbReference>
<protein>
    <recommendedName>
        <fullName evidence="7">Ig-like domain-containing protein</fullName>
    </recommendedName>
</protein>
<dbReference type="AlphaFoldDB" id="A0A3P9B2A1"/>
<reference evidence="8" key="3">
    <citation type="submission" date="2025-09" db="UniProtKB">
        <authorList>
            <consortium name="Ensembl"/>
        </authorList>
    </citation>
    <scope>IDENTIFICATION</scope>
</reference>
<dbReference type="PROSITE" id="PS50835">
    <property type="entry name" value="IG_LIKE"/>
    <property type="match status" value="1"/>
</dbReference>
<sequence>MGRSVVLGALLVLLVANVSFCQAQTVEKYIRVGGTLQLSPEPVYEQITSIVWTYGKNLLAEWEKDQIPLTYYSKFRGRTTLNTGTGELEIRDMTAADSGWYSVEINNQFQGRVHKTVAIEDVPRPEVTLQPLACDRPSLCGLKCYGDITNAGPVTYSWKKDDGEWERGQDKRDLSSLEMDSVKTFTCRMENSVSQKEMNVCENFFCLRAKTFCPVHQFLKMPLTFLSELQRASKCVRPCTCTYLNFLLLLLLCCLYIFNSLWLPLYTSSC</sequence>
<reference evidence="8 9" key="1">
    <citation type="journal article" date="2014" name="Nature">
        <title>The genomic substrate for adaptive radiation in African cichlid fish.</title>
        <authorList>
            <person name="Brawand D."/>
            <person name="Wagner C.E."/>
            <person name="Li Y.I."/>
            <person name="Malinsky M."/>
            <person name="Keller I."/>
            <person name="Fan S."/>
            <person name="Simakov O."/>
            <person name="Ng A.Y."/>
            <person name="Lim Z.W."/>
            <person name="Bezault E."/>
            <person name="Turner-Maier J."/>
            <person name="Johnson J."/>
            <person name="Alcazar R."/>
            <person name="Noh H.J."/>
            <person name="Russell P."/>
            <person name="Aken B."/>
            <person name="Alfoldi J."/>
            <person name="Amemiya C."/>
            <person name="Azzouzi N."/>
            <person name="Baroiller J.F."/>
            <person name="Barloy-Hubler F."/>
            <person name="Berlin A."/>
            <person name="Bloomquist R."/>
            <person name="Carleton K.L."/>
            <person name="Conte M.A."/>
            <person name="D'Cotta H."/>
            <person name="Eshel O."/>
            <person name="Gaffney L."/>
            <person name="Galibert F."/>
            <person name="Gante H.F."/>
            <person name="Gnerre S."/>
            <person name="Greuter L."/>
            <person name="Guyon R."/>
            <person name="Haddad N.S."/>
            <person name="Haerty W."/>
            <person name="Harris R.M."/>
            <person name="Hofmann H.A."/>
            <person name="Hourlier T."/>
            <person name="Hulata G."/>
            <person name="Jaffe D.B."/>
            <person name="Lara M."/>
            <person name="Lee A.P."/>
            <person name="MacCallum I."/>
            <person name="Mwaiko S."/>
            <person name="Nikaido M."/>
            <person name="Nishihara H."/>
            <person name="Ozouf-Costaz C."/>
            <person name="Penman D.J."/>
            <person name="Przybylski D."/>
            <person name="Rakotomanga M."/>
            <person name="Renn S.C.P."/>
            <person name="Ribeiro F.J."/>
            <person name="Ron M."/>
            <person name="Salzburger W."/>
            <person name="Sanchez-Pulido L."/>
            <person name="Santos M.E."/>
            <person name="Searle S."/>
            <person name="Sharpe T."/>
            <person name="Swofford R."/>
            <person name="Tan F.J."/>
            <person name="Williams L."/>
            <person name="Young S."/>
            <person name="Yin S."/>
            <person name="Okada N."/>
            <person name="Kocher T.D."/>
            <person name="Miska E.A."/>
            <person name="Lander E.S."/>
            <person name="Venkatesh B."/>
            <person name="Fernald R.D."/>
            <person name="Meyer A."/>
            <person name="Ponting C.P."/>
            <person name="Streelman J.T."/>
            <person name="Lindblad-Toh K."/>
            <person name="Seehausen O."/>
            <person name="Di Palma F."/>
        </authorList>
    </citation>
    <scope>NUCLEOTIDE SEQUENCE</scope>
</reference>
<dbReference type="InterPro" id="IPR036179">
    <property type="entry name" value="Ig-like_dom_sf"/>
</dbReference>
<keyword evidence="9" id="KW-1185">Reference proteome</keyword>
<evidence type="ECO:0000259" key="7">
    <source>
        <dbReference type="PROSITE" id="PS50835"/>
    </source>
</evidence>
<feature type="chain" id="PRO_5018204812" description="Ig-like domain-containing protein" evidence="6">
    <location>
        <begin position="24"/>
        <end position="270"/>
    </location>
</feature>
<evidence type="ECO:0000256" key="3">
    <source>
        <dbReference type="ARBA" id="ARBA00023136"/>
    </source>
</evidence>
<evidence type="ECO:0000313" key="9">
    <source>
        <dbReference type="Proteomes" id="UP000265160"/>
    </source>
</evidence>
<comment type="subcellular location">
    <subcellularLocation>
        <location evidence="1">Membrane</location>
    </subcellularLocation>
</comment>
<keyword evidence="4" id="KW-0325">Glycoprotein</keyword>
<dbReference type="InterPro" id="IPR007110">
    <property type="entry name" value="Ig-like_dom"/>
</dbReference>
<evidence type="ECO:0000256" key="5">
    <source>
        <dbReference type="SAM" id="Phobius"/>
    </source>
</evidence>
<evidence type="ECO:0000256" key="1">
    <source>
        <dbReference type="ARBA" id="ARBA00004370"/>
    </source>
</evidence>
<dbReference type="GeneTree" id="ENSGT00610000086518"/>
<dbReference type="STRING" id="106582.ENSMZEP00005004036"/>
<evidence type="ECO:0000256" key="2">
    <source>
        <dbReference type="ARBA" id="ARBA00022729"/>
    </source>
</evidence>
<dbReference type="GO" id="GO:0016020">
    <property type="term" value="C:membrane"/>
    <property type="evidence" value="ECO:0007669"/>
    <property type="project" value="UniProtKB-SubCell"/>
</dbReference>
<keyword evidence="5" id="KW-0812">Transmembrane</keyword>
<organism evidence="8 9">
    <name type="scientific">Maylandia zebra</name>
    <name type="common">zebra mbuna</name>
    <dbReference type="NCBI Taxonomy" id="106582"/>
    <lineage>
        <taxon>Eukaryota</taxon>
        <taxon>Metazoa</taxon>
        <taxon>Chordata</taxon>
        <taxon>Craniata</taxon>
        <taxon>Vertebrata</taxon>
        <taxon>Euteleostomi</taxon>
        <taxon>Actinopterygii</taxon>
        <taxon>Neopterygii</taxon>
        <taxon>Teleostei</taxon>
        <taxon>Neoteleostei</taxon>
        <taxon>Acanthomorphata</taxon>
        <taxon>Ovalentaria</taxon>
        <taxon>Cichlomorphae</taxon>
        <taxon>Cichliformes</taxon>
        <taxon>Cichlidae</taxon>
        <taxon>African cichlids</taxon>
        <taxon>Pseudocrenilabrinae</taxon>
        <taxon>Haplochromini</taxon>
        <taxon>Maylandia</taxon>
        <taxon>Maylandia zebra complex</taxon>
    </lineage>
</organism>
<dbReference type="SUPFAM" id="SSF48726">
    <property type="entry name" value="Immunoglobulin"/>
    <property type="match status" value="1"/>
</dbReference>
<proteinExistence type="predicted"/>